<keyword evidence="4" id="KW-0963">Cytoplasm</keyword>
<dbReference type="RefSeq" id="WP_269920968.1">
    <property type="nucleotide sequence ID" value="NZ_JAMKBI010000002.1"/>
</dbReference>
<dbReference type="PROSITE" id="PS50109">
    <property type="entry name" value="HIS_KIN"/>
    <property type="match status" value="1"/>
</dbReference>
<keyword evidence="5 17" id="KW-0597">Phosphoprotein</keyword>
<keyword evidence="3 16" id="KW-0004">4Fe-4S</keyword>
<evidence type="ECO:0000256" key="10">
    <source>
        <dbReference type="ARBA" id="ARBA00022840"/>
    </source>
</evidence>
<feature type="modified residue" description="Phosphohistidine; by autocatalysis" evidence="17">
    <location>
        <position position="161"/>
    </location>
</feature>
<evidence type="ECO:0000256" key="16">
    <source>
        <dbReference type="PIRSR" id="PIRSR037432-50"/>
    </source>
</evidence>
<comment type="catalytic activity">
    <reaction evidence="1 15">
        <text>ATP + protein L-histidine = ADP + protein N-phospho-L-histidine.</text>
        <dbReference type="EC" id="2.7.13.3"/>
    </reaction>
</comment>
<evidence type="ECO:0000313" key="20">
    <source>
        <dbReference type="Proteomes" id="UP001152172"/>
    </source>
</evidence>
<dbReference type="Gene3D" id="3.30.565.10">
    <property type="entry name" value="Histidine kinase-like ATPase, C-terminal domain"/>
    <property type="match status" value="1"/>
</dbReference>
<feature type="binding site" evidence="16">
    <location>
        <position position="64"/>
    </location>
    <ligand>
        <name>[4Fe-4S] cluster</name>
        <dbReference type="ChEBI" id="CHEBI:49883"/>
    </ligand>
</feature>
<sequence length="351" mass="40124">MTNNAHSELVDSLIGMYENSSEAFFFFNKDNKLLHLNPIAREIVDTDAIDAMLEGQERSICQTCKGYTNTTELVSCENCYFSDPKQDFSSFQVYLDTKDKGVLPYVASFHTIDSEKGTKVLILRNLTKLLETRELLFKNTTIKQIIKAQEDERKRISRELHDSVAQEILSSLVDLRLMKYLKSPEEVSQKVQHMEASLTRLLDEIRNMSVELRPSSLDDLGIEAALRSHFKWIEKNYGLVVHYTSEIKGKRFLNEMETVVYRICQESILNALKYADVDEVNVELYEKDDNLILKIVDEGIGFDTSQRVFKGTGLGLFGMKERAELVGGKLSIMSSMGKGTEVLLYIPLKER</sequence>
<dbReference type="Proteomes" id="UP001152172">
    <property type="component" value="Unassembled WGS sequence"/>
</dbReference>
<dbReference type="SMART" id="SM00387">
    <property type="entry name" value="HATPase_c"/>
    <property type="match status" value="1"/>
</dbReference>
<evidence type="ECO:0000313" key="19">
    <source>
        <dbReference type="EMBL" id="MCZ8532395.1"/>
    </source>
</evidence>
<dbReference type="PANTHER" id="PTHR24421:SF10">
    <property type="entry name" value="NITRATE_NITRITE SENSOR PROTEIN NARQ"/>
    <property type="match status" value="1"/>
</dbReference>
<dbReference type="InterPro" id="IPR011712">
    <property type="entry name" value="Sig_transdc_His_kin_sub3_dim/P"/>
</dbReference>
<dbReference type="AlphaFoldDB" id="A0A9X3R8B0"/>
<dbReference type="InterPro" id="IPR003594">
    <property type="entry name" value="HATPase_dom"/>
</dbReference>
<keyword evidence="20" id="KW-1185">Reference proteome</keyword>
<dbReference type="PANTHER" id="PTHR24421">
    <property type="entry name" value="NITRATE/NITRITE SENSOR PROTEIN NARX-RELATED"/>
    <property type="match status" value="1"/>
</dbReference>
<comment type="subcellular location">
    <subcellularLocation>
        <location evidence="2">Cytoplasm</location>
    </subcellularLocation>
</comment>
<dbReference type="GO" id="GO:0005524">
    <property type="term" value="F:ATP binding"/>
    <property type="evidence" value="ECO:0007669"/>
    <property type="project" value="UniProtKB-KW"/>
</dbReference>
<evidence type="ECO:0000256" key="13">
    <source>
        <dbReference type="ARBA" id="ARBA00023014"/>
    </source>
</evidence>
<feature type="binding site" evidence="16">
    <location>
        <position position="79"/>
    </location>
    <ligand>
        <name>[4Fe-4S] cluster</name>
        <dbReference type="ChEBI" id="CHEBI:49883"/>
    </ligand>
</feature>
<keyword evidence="6 15" id="KW-0808">Transferase</keyword>
<dbReference type="InterPro" id="IPR005467">
    <property type="entry name" value="His_kinase_dom"/>
</dbReference>
<feature type="binding site" evidence="16">
    <location>
        <position position="76"/>
    </location>
    <ligand>
        <name>[4Fe-4S] cluster</name>
        <dbReference type="ChEBI" id="CHEBI:49883"/>
    </ligand>
</feature>
<feature type="domain" description="Histidine kinase" evidence="18">
    <location>
        <begin position="163"/>
        <end position="350"/>
    </location>
</feature>
<comment type="cofactor">
    <cofactor evidence="16">
        <name>[4Fe-4S] cluster</name>
        <dbReference type="ChEBI" id="CHEBI:49883"/>
    </cofactor>
    <text evidence="16">Binds 1 [4Fe-4S] cluster.</text>
</comment>
<keyword evidence="8 15" id="KW-0547">Nucleotide-binding</keyword>
<proteinExistence type="predicted"/>
<dbReference type="InterPro" id="IPR036890">
    <property type="entry name" value="HATPase_C_sf"/>
</dbReference>
<keyword evidence="7 16" id="KW-0479">Metal-binding</keyword>
<dbReference type="SUPFAM" id="SSF55874">
    <property type="entry name" value="ATPase domain of HSP90 chaperone/DNA topoisomerase II/histidine kinase"/>
    <property type="match status" value="1"/>
</dbReference>
<keyword evidence="12 15" id="KW-0902">Two-component regulatory system</keyword>
<evidence type="ECO:0000256" key="11">
    <source>
        <dbReference type="ARBA" id="ARBA00023004"/>
    </source>
</evidence>
<evidence type="ECO:0000259" key="18">
    <source>
        <dbReference type="PROSITE" id="PS50109"/>
    </source>
</evidence>
<dbReference type="GO" id="GO:0005506">
    <property type="term" value="F:iron ion binding"/>
    <property type="evidence" value="ECO:0007669"/>
    <property type="project" value="InterPro"/>
</dbReference>
<comment type="PTM">
    <text evidence="17">Autophosphorylated.</text>
</comment>
<dbReference type="Gene3D" id="1.20.5.1930">
    <property type="match status" value="1"/>
</dbReference>
<evidence type="ECO:0000256" key="14">
    <source>
        <dbReference type="ARBA" id="ARBA00024827"/>
    </source>
</evidence>
<dbReference type="InterPro" id="IPR017203">
    <property type="entry name" value="Sig_transdc_His_kinase_NreB"/>
</dbReference>
<feature type="binding site" evidence="16">
    <location>
        <position position="61"/>
    </location>
    <ligand>
        <name>[4Fe-4S] cluster</name>
        <dbReference type="ChEBI" id="CHEBI:49883"/>
    </ligand>
</feature>
<dbReference type="EC" id="2.7.13.3" evidence="15"/>
<evidence type="ECO:0000256" key="3">
    <source>
        <dbReference type="ARBA" id="ARBA00022485"/>
    </source>
</evidence>
<evidence type="ECO:0000256" key="15">
    <source>
        <dbReference type="PIRNR" id="PIRNR037432"/>
    </source>
</evidence>
<keyword evidence="9 15" id="KW-0418">Kinase</keyword>
<comment type="caution">
    <text evidence="19">The sequence shown here is derived from an EMBL/GenBank/DDBJ whole genome shotgun (WGS) entry which is preliminary data.</text>
</comment>
<dbReference type="GO" id="GO:0005737">
    <property type="term" value="C:cytoplasm"/>
    <property type="evidence" value="ECO:0007669"/>
    <property type="project" value="UniProtKB-SubCell"/>
</dbReference>
<evidence type="ECO:0000256" key="12">
    <source>
        <dbReference type="ARBA" id="ARBA00023012"/>
    </source>
</evidence>
<accession>A0A9X3R8B0</accession>
<gene>
    <name evidence="19" type="ORF">M9R61_03400</name>
</gene>
<evidence type="ECO:0000256" key="9">
    <source>
        <dbReference type="ARBA" id="ARBA00022777"/>
    </source>
</evidence>
<evidence type="ECO:0000256" key="1">
    <source>
        <dbReference type="ARBA" id="ARBA00000085"/>
    </source>
</evidence>
<dbReference type="InterPro" id="IPR050482">
    <property type="entry name" value="Sensor_HK_TwoCompSys"/>
</dbReference>
<dbReference type="PIRSF" id="PIRSF037432">
    <property type="entry name" value="STHK_NreB"/>
    <property type="match status" value="1"/>
</dbReference>
<dbReference type="CDD" id="cd16917">
    <property type="entry name" value="HATPase_UhpB-NarQ-NarX-like"/>
    <property type="match status" value="1"/>
</dbReference>
<keyword evidence="11 16" id="KW-0408">Iron</keyword>
<dbReference type="GO" id="GO:0000155">
    <property type="term" value="F:phosphorelay sensor kinase activity"/>
    <property type="evidence" value="ECO:0007669"/>
    <property type="project" value="InterPro"/>
</dbReference>
<dbReference type="Pfam" id="PF07730">
    <property type="entry name" value="HisKA_3"/>
    <property type="match status" value="1"/>
</dbReference>
<evidence type="ECO:0000256" key="17">
    <source>
        <dbReference type="PIRSR" id="PIRSR037432-51"/>
    </source>
</evidence>
<evidence type="ECO:0000256" key="2">
    <source>
        <dbReference type="ARBA" id="ARBA00004496"/>
    </source>
</evidence>
<evidence type="ECO:0000256" key="8">
    <source>
        <dbReference type="ARBA" id="ARBA00022741"/>
    </source>
</evidence>
<dbReference type="EMBL" id="JAMKBI010000002">
    <property type="protein sequence ID" value="MCZ8532395.1"/>
    <property type="molecule type" value="Genomic_DNA"/>
</dbReference>
<dbReference type="Pfam" id="PF02518">
    <property type="entry name" value="HATPase_c"/>
    <property type="match status" value="1"/>
</dbReference>
<protein>
    <recommendedName>
        <fullName evidence="15">Sensor histidine kinase</fullName>
        <ecNumber evidence="15">2.7.13.3</ecNumber>
    </recommendedName>
</protein>
<evidence type="ECO:0000256" key="5">
    <source>
        <dbReference type="ARBA" id="ARBA00022553"/>
    </source>
</evidence>
<evidence type="ECO:0000256" key="7">
    <source>
        <dbReference type="ARBA" id="ARBA00022723"/>
    </source>
</evidence>
<dbReference type="InterPro" id="IPR004358">
    <property type="entry name" value="Sig_transdc_His_kin-like_C"/>
</dbReference>
<keyword evidence="10 15" id="KW-0067">ATP-binding</keyword>
<dbReference type="PRINTS" id="PR00344">
    <property type="entry name" value="BCTRLSENSOR"/>
</dbReference>
<dbReference type="GO" id="GO:0051539">
    <property type="term" value="F:4 iron, 4 sulfur cluster binding"/>
    <property type="evidence" value="ECO:0007669"/>
    <property type="project" value="UniProtKB-KW"/>
</dbReference>
<reference evidence="19" key="1">
    <citation type="submission" date="2022-05" db="EMBL/GenBank/DDBJ databases">
        <authorList>
            <person name="Colautti A."/>
            <person name="Iacumin L."/>
        </authorList>
    </citation>
    <scope>NUCLEOTIDE SEQUENCE</scope>
    <source>
        <strain evidence="19">DSM 30747</strain>
    </source>
</reference>
<dbReference type="GO" id="GO:0016020">
    <property type="term" value="C:membrane"/>
    <property type="evidence" value="ECO:0007669"/>
    <property type="project" value="InterPro"/>
</dbReference>
<evidence type="ECO:0000256" key="4">
    <source>
        <dbReference type="ARBA" id="ARBA00022490"/>
    </source>
</evidence>
<comment type="function">
    <text evidence="14">Member of the two-component regulatory system NreB/NreC involved in the control of dissimilatory nitrate/nitrite reduction in response to oxygen. NreB functions as a direct oxygen sensor histidine kinase which is autophosphorylated, in the absence of oxygen, probably at the conserved histidine residue, and transfers its phosphate group probably to a conserved aspartate residue of NreC. NreB/NreC activates the expression of the nitrate (narGHJI) and nitrite (nir) reductase operons, as well as the putative nitrate transporter gene narT.</text>
</comment>
<organism evidence="19 20">
    <name type="scientific">Psychrobacillus psychrodurans</name>
    <dbReference type="NCBI Taxonomy" id="126157"/>
    <lineage>
        <taxon>Bacteria</taxon>
        <taxon>Bacillati</taxon>
        <taxon>Bacillota</taxon>
        <taxon>Bacilli</taxon>
        <taxon>Bacillales</taxon>
        <taxon>Bacillaceae</taxon>
        <taxon>Psychrobacillus</taxon>
    </lineage>
</organism>
<evidence type="ECO:0000256" key="6">
    <source>
        <dbReference type="ARBA" id="ARBA00022679"/>
    </source>
</evidence>
<dbReference type="GO" id="GO:0046983">
    <property type="term" value="F:protein dimerization activity"/>
    <property type="evidence" value="ECO:0007669"/>
    <property type="project" value="InterPro"/>
</dbReference>
<keyword evidence="13 16" id="KW-0411">Iron-sulfur</keyword>
<name>A0A9X3R8B0_9BACI</name>